<evidence type="ECO:0008006" key="4">
    <source>
        <dbReference type="Google" id="ProtNLM"/>
    </source>
</evidence>
<evidence type="ECO:0000313" key="3">
    <source>
        <dbReference type="Proteomes" id="UP001169760"/>
    </source>
</evidence>
<name>A0AAW7X9U3_9GAMM</name>
<keyword evidence="1" id="KW-0472">Membrane</keyword>
<feature type="transmembrane region" description="Helical" evidence="1">
    <location>
        <begin position="81"/>
        <end position="99"/>
    </location>
</feature>
<evidence type="ECO:0000256" key="1">
    <source>
        <dbReference type="SAM" id="Phobius"/>
    </source>
</evidence>
<dbReference type="RefSeq" id="WP_303492950.1">
    <property type="nucleotide sequence ID" value="NZ_JAUOPB010000008.1"/>
</dbReference>
<sequence>MMLKTRLRASLVHAAISALVLAGLFVFAGLTWFPFGLFVVGGGAEGSTILLLVDVVLGPALTFIIYNTVKTRSQLVRDISIIALVQVACLIAGACTIYNSRPVAVVHLYDTFYVLREADYKEYDLDVQGLKDLPGGYPKVVFVPVEGDAAQFFIGSVLRGLNDNLPRYLNIAEYKPLLEAPYEEVFGSGALAENGRVLRDVMSVYASGSIHFDVNTLTFSGYRDGESVSELKGATATIEPNL</sequence>
<keyword evidence="1" id="KW-1133">Transmembrane helix</keyword>
<keyword evidence="1" id="KW-0812">Transmembrane</keyword>
<dbReference type="EMBL" id="JAUOPB010000008">
    <property type="protein sequence ID" value="MDO6423222.1"/>
    <property type="molecule type" value="Genomic_DNA"/>
</dbReference>
<gene>
    <name evidence="2" type="ORF">Q4521_12120</name>
</gene>
<protein>
    <recommendedName>
        <fullName evidence="4">Type IV pilin accessory protein</fullName>
    </recommendedName>
</protein>
<proteinExistence type="predicted"/>
<feature type="transmembrane region" description="Helical" evidence="1">
    <location>
        <begin position="47"/>
        <end position="69"/>
    </location>
</feature>
<feature type="transmembrane region" description="Helical" evidence="1">
    <location>
        <begin position="12"/>
        <end position="35"/>
    </location>
</feature>
<evidence type="ECO:0000313" key="2">
    <source>
        <dbReference type="EMBL" id="MDO6423222.1"/>
    </source>
</evidence>
<accession>A0AAW7X9U3</accession>
<comment type="caution">
    <text evidence="2">The sequence shown here is derived from an EMBL/GenBank/DDBJ whole genome shotgun (WGS) entry which is preliminary data.</text>
</comment>
<dbReference type="AlphaFoldDB" id="A0AAW7X9U3"/>
<dbReference type="Proteomes" id="UP001169760">
    <property type="component" value="Unassembled WGS sequence"/>
</dbReference>
<reference evidence="2" key="1">
    <citation type="submission" date="2023-07" db="EMBL/GenBank/DDBJ databases">
        <title>Genome content predicts the carbon catabolic preferences of heterotrophic bacteria.</title>
        <authorList>
            <person name="Gralka M."/>
        </authorList>
    </citation>
    <scope>NUCLEOTIDE SEQUENCE</scope>
    <source>
        <strain evidence="2">I3M17_2</strain>
    </source>
</reference>
<organism evidence="2 3">
    <name type="scientific">Saccharophagus degradans</name>
    <dbReference type="NCBI Taxonomy" id="86304"/>
    <lineage>
        <taxon>Bacteria</taxon>
        <taxon>Pseudomonadati</taxon>
        <taxon>Pseudomonadota</taxon>
        <taxon>Gammaproteobacteria</taxon>
        <taxon>Cellvibrionales</taxon>
        <taxon>Cellvibrionaceae</taxon>
        <taxon>Saccharophagus</taxon>
    </lineage>
</organism>